<dbReference type="Gene3D" id="3.40.50.720">
    <property type="entry name" value="NAD(P)-binding Rossmann-like Domain"/>
    <property type="match status" value="1"/>
</dbReference>
<name>A0A834CSR6_ORYME</name>
<dbReference type="CDD" id="cd22967">
    <property type="entry name" value="DD_AK7"/>
    <property type="match status" value="1"/>
</dbReference>
<dbReference type="PANTHER" id="PTHR23359">
    <property type="entry name" value="NUCLEOTIDE KINASE"/>
    <property type="match status" value="1"/>
</dbReference>
<dbReference type="InterPro" id="IPR036291">
    <property type="entry name" value="NAD(P)-bd_dom_sf"/>
</dbReference>
<protein>
    <submittedName>
        <fullName evidence="5">Adenylate kinase 7</fullName>
    </submittedName>
</protein>
<accession>A0A834CSR6</accession>
<dbReference type="CDD" id="cd01428">
    <property type="entry name" value="ADK"/>
    <property type="match status" value="1"/>
</dbReference>
<dbReference type="Pfam" id="PF05186">
    <property type="entry name" value="Dpy-30"/>
    <property type="match status" value="1"/>
</dbReference>
<evidence type="ECO:0000256" key="2">
    <source>
        <dbReference type="ARBA" id="ARBA00022741"/>
    </source>
</evidence>
<keyword evidence="2" id="KW-0547">Nucleotide-binding</keyword>
<dbReference type="GO" id="GO:0005524">
    <property type="term" value="F:ATP binding"/>
    <property type="evidence" value="ECO:0007669"/>
    <property type="project" value="InterPro"/>
</dbReference>
<keyword evidence="1" id="KW-0808">Transferase</keyword>
<dbReference type="InterPro" id="IPR027417">
    <property type="entry name" value="P-loop_NTPase"/>
</dbReference>
<dbReference type="AlphaFoldDB" id="A0A834CSR6"/>
<dbReference type="GO" id="GO:0019205">
    <property type="term" value="F:nucleobase-containing compound kinase activity"/>
    <property type="evidence" value="ECO:0007669"/>
    <property type="project" value="InterPro"/>
</dbReference>
<evidence type="ECO:0000313" key="6">
    <source>
        <dbReference type="Proteomes" id="UP000646548"/>
    </source>
</evidence>
<proteinExistence type="predicted"/>
<evidence type="ECO:0000256" key="3">
    <source>
        <dbReference type="ARBA" id="ARBA00022777"/>
    </source>
</evidence>
<dbReference type="InterPro" id="IPR000850">
    <property type="entry name" value="Adenylat/UMP-CMP_kin"/>
</dbReference>
<dbReference type="Proteomes" id="UP000646548">
    <property type="component" value="Unassembled WGS sequence"/>
</dbReference>
<evidence type="ECO:0000256" key="1">
    <source>
        <dbReference type="ARBA" id="ARBA00022679"/>
    </source>
</evidence>
<gene>
    <name evidence="5" type="ORF">FQA47_008352</name>
</gene>
<dbReference type="EMBL" id="WKFB01000183">
    <property type="protein sequence ID" value="KAF6732744.1"/>
    <property type="molecule type" value="Genomic_DNA"/>
</dbReference>
<dbReference type="Gene3D" id="1.20.890.10">
    <property type="entry name" value="cAMP-dependent protein kinase regulatory subunit, dimerization-anchoring domain"/>
    <property type="match status" value="1"/>
</dbReference>
<dbReference type="SUPFAM" id="SSF51735">
    <property type="entry name" value="NAD(P)-binding Rossmann-fold domains"/>
    <property type="match status" value="1"/>
</dbReference>
<dbReference type="GO" id="GO:0006139">
    <property type="term" value="P:nucleobase-containing compound metabolic process"/>
    <property type="evidence" value="ECO:0007669"/>
    <property type="project" value="InterPro"/>
</dbReference>
<dbReference type="Pfam" id="PF00406">
    <property type="entry name" value="ADK"/>
    <property type="match status" value="1"/>
</dbReference>
<reference evidence="5" key="1">
    <citation type="journal article" name="BMC Genomics">
        <title>Long-read sequencing and de novo genome assembly of marine medaka (Oryzias melastigma).</title>
        <authorList>
            <person name="Liang P."/>
            <person name="Saqib H.S.A."/>
            <person name="Ni X."/>
            <person name="Shen Y."/>
        </authorList>
    </citation>
    <scope>NUCLEOTIDE SEQUENCE</scope>
    <source>
        <strain evidence="5">Bigg-433</strain>
    </source>
</reference>
<dbReference type="InterPro" id="IPR007858">
    <property type="entry name" value="Dpy-30_motif"/>
</dbReference>
<comment type="caution">
    <text evidence="5">The sequence shown here is derived from an EMBL/GenBank/DDBJ whole genome shotgun (WGS) entry which is preliminary data.</text>
</comment>
<feature type="region of interest" description="Disordered" evidence="4">
    <location>
        <begin position="509"/>
        <end position="554"/>
    </location>
</feature>
<keyword evidence="3 5" id="KW-0418">Kinase</keyword>
<organism evidence="5 6">
    <name type="scientific">Oryzias melastigma</name>
    <name type="common">Marine medaka</name>
    <dbReference type="NCBI Taxonomy" id="30732"/>
    <lineage>
        <taxon>Eukaryota</taxon>
        <taxon>Metazoa</taxon>
        <taxon>Chordata</taxon>
        <taxon>Craniata</taxon>
        <taxon>Vertebrata</taxon>
        <taxon>Euteleostomi</taxon>
        <taxon>Actinopterygii</taxon>
        <taxon>Neopterygii</taxon>
        <taxon>Teleostei</taxon>
        <taxon>Neoteleostei</taxon>
        <taxon>Acanthomorphata</taxon>
        <taxon>Ovalentaria</taxon>
        <taxon>Atherinomorphae</taxon>
        <taxon>Beloniformes</taxon>
        <taxon>Adrianichthyidae</taxon>
        <taxon>Oryziinae</taxon>
        <taxon>Oryzias</taxon>
    </lineage>
</organism>
<dbReference type="Gene3D" id="3.40.50.300">
    <property type="entry name" value="P-loop containing nucleotide triphosphate hydrolases"/>
    <property type="match status" value="1"/>
</dbReference>
<dbReference type="SUPFAM" id="SSF52540">
    <property type="entry name" value="P-loop containing nucleoside triphosphate hydrolases"/>
    <property type="match status" value="1"/>
</dbReference>
<dbReference type="InterPro" id="IPR047499">
    <property type="entry name" value="DD_AK7"/>
</dbReference>
<evidence type="ECO:0000313" key="5">
    <source>
        <dbReference type="EMBL" id="KAF6732744.1"/>
    </source>
</evidence>
<sequence>MAAPKVMRVFINNIDSFSSGHIAERPNREELLFKLMQCDVVIYNISEEAEQVEEAMWAVTALHGLIGSFSAPKMFILISTVMTWASSKPVDPDDPTLPYTDEIFWSRKAHLNFVRHIGLEKRVAKMGKTNREMFSTYVVASGLQYGMGEHLFHYFFKRAWLGQEPEVSVFGEGDNVLPTIHIRDLASIIQHVIHHRPRPYYLLACDVFFLQAVASTLGPGKIQKRPIEEALLVQDLSAADIDFLLVNLRMEAVYIRKLFSIRWHCEFGLVENMDLVVEEYRQSRGLLPIRICVLGPPAVGKSTVSKELCQHYKLHYITLRDTVFEAIAQLEDAVNNLNPETDDSTMKDLLNSLKDSTENSKDVSENQLKVLKDKLMSNPCRNQGFVLDGFPNTYEQAKELFGAEEDDETSHNASFKRIVPEVVFTLDASDNLLVDRVMNLPESVVQEHKYHQENFKRRLTAYRKINADEETVLTFFTEMDIPSWHLEITSSSEADNRLLIHKILQTVGPPRSYSPSRREVEEEERKKGEEMMKKEALEKAEKEKKEAEEEEARRRAARLENWSRCLEVARRHKEEPLKAEALSYLKKEVMPTLVQALSECCRLQPPDPVDFVAEYLVKNNPTDKPA</sequence>
<evidence type="ECO:0000256" key="4">
    <source>
        <dbReference type="SAM" id="MobiDB-lite"/>
    </source>
</evidence>
<feature type="compositionally biased region" description="Basic and acidic residues" evidence="4">
    <location>
        <begin position="516"/>
        <end position="554"/>
    </location>
</feature>
<dbReference type="PRINTS" id="PR00094">
    <property type="entry name" value="ADENYLTKNASE"/>
</dbReference>